<reference evidence="1" key="1">
    <citation type="submission" date="2021-06" db="EMBL/GenBank/DDBJ databases">
        <authorList>
            <person name="Kallberg Y."/>
            <person name="Tangrot J."/>
            <person name="Rosling A."/>
        </authorList>
    </citation>
    <scope>NUCLEOTIDE SEQUENCE</scope>
    <source>
        <strain evidence="1">MA453B</strain>
    </source>
</reference>
<dbReference type="AlphaFoldDB" id="A0A9N9K2E3"/>
<gene>
    <name evidence="1" type="ORF">DERYTH_LOCUS24298</name>
</gene>
<evidence type="ECO:0000313" key="2">
    <source>
        <dbReference type="Proteomes" id="UP000789405"/>
    </source>
</evidence>
<feature type="non-terminal residue" evidence="1">
    <location>
        <position position="1"/>
    </location>
</feature>
<dbReference type="OrthoDB" id="2446892at2759"/>
<dbReference type="EMBL" id="CAJVPY010040204">
    <property type="protein sequence ID" value="CAG8805537.1"/>
    <property type="molecule type" value="Genomic_DNA"/>
</dbReference>
<organism evidence="1 2">
    <name type="scientific">Dentiscutata erythropus</name>
    <dbReference type="NCBI Taxonomy" id="1348616"/>
    <lineage>
        <taxon>Eukaryota</taxon>
        <taxon>Fungi</taxon>
        <taxon>Fungi incertae sedis</taxon>
        <taxon>Mucoromycota</taxon>
        <taxon>Glomeromycotina</taxon>
        <taxon>Glomeromycetes</taxon>
        <taxon>Diversisporales</taxon>
        <taxon>Gigasporaceae</taxon>
        <taxon>Dentiscutata</taxon>
    </lineage>
</organism>
<protein>
    <submittedName>
        <fullName evidence="1">25693_t:CDS:1</fullName>
    </submittedName>
</protein>
<dbReference type="Proteomes" id="UP000789405">
    <property type="component" value="Unassembled WGS sequence"/>
</dbReference>
<name>A0A9N9K2E3_9GLOM</name>
<proteinExistence type="predicted"/>
<sequence>VECVLCNLGSHPYVTKSSDSNDLAESEELIIIVLHHLSRGAHHVLFVMKNMGIMDYMANDIEMKQNIVLPATLQNVTPGHGIT</sequence>
<comment type="caution">
    <text evidence="1">The sequence shown here is derived from an EMBL/GenBank/DDBJ whole genome shotgun (WGS) entry which is preliminary data.</text>
</comment>
<keyword evidence="2" id="KW-1185">Reference proteome</keyword>
<accession>A0A9N9K2E3</accession>
<evidence type="ECO:0000313" key="1">
    <source>
        <dbReference type="EMBL" id="CAG8805537.1"/>
    </source>
</evidence>
<feature type="non-terminal residue" evidence="1">
    <location>
        <position position="83"/>
    </location>
</feature>